<name>A0A183IWK1_9BILA</name>
<reference evidence="4" key="1">
    <citation type="submission" date="2016-06" db="UniProtKB">
        <authorList>
            <consortium name="WormBaseParasite"/>
        </authorList>
    </citation>
    <scope>IDENTIFICATION</scope>
</reference>
<evidence type="ECO:0000313" key="2">
    <source>
        <dbReference type="EMBL" id="VDP15008.1"/>
    </source>
</evidence>
<proteinExistence type="predicted"/>
<keyword evidence="3" id="KW-1185">Reference proteome</keyword>
<protein>
    <submittedName>
        <fullName evidence="4">Genome assembly, chromosome: II</fullName>
    </submittedName>
</protein>
<feature type="region of interest" description="Disordered" evidence="1">
    <location>
        <begin position="87"/>
        <end position="112"/>
    </location>
</feature>
<evidence type="ECO:0000313" key="3">
    <source>
        <dbReference type="Proteomes" id="UP000270296"/>
    </source>
</evidence>
<dbReference type="WBParaSite" id="SBAD_0000829501-mRNA-1">
    <property type="protein sequence ID" value="SBAD_0000829501-mRNA-1"/>
    <property type="gene ID" value="SBAD_0000829501"/>
</dbReference>
<gene>
    <name evidence="2" type="ORF">SBAD_LOCUS7998</name>
</gene>
<dbReference type="OrthoDB" id="6782199at2759"/>
<evidence type="ECO:0000256" key="1">
    <source>
        <dbReference type="SAM" id="MobiDB-lite"/>
    </source>
</evidence>
<sequence length="189" mass="21687">MTNEVETEWQLFQSGILEAAAECCGYKQVGLPPGGQKSFSWWTREVQLAVKEKKAAFKKWPGNKEPYTRVRYVKARKAAAKAVAKAKADSWKNIDHPPAPRKKKESLKVLKDRSGHTLTNDDDILRRWREYFEELLNPAQQQEDSHVEQKAQQLQINVFNCGVTAKAPVDDNCVKKVLQMKEDVDLYLQ</sequence>
<accession>A0A183IWK1</accession>
<evidence type="ECO:0000313" key="4">
    <source>
        <dbReference type="WBParaSite" id="SBAD_0000829501-mRNA-1"/>
    </source>
</evidence>
<dbReference type="EMBL" id="UZAM01011149">
    <property type="protein sequence ID" value="VDP15008.1"/>
    <property type="molecule type" value="Genomic_DNA"/>
</dbReference>
<dbReference type="AlphaFoldDB" id="A0A183IWK1"/>
<organism evidence="4">
    <name type="scientific">Soboliphyme baturini</name>
    <dbReference type="NCBI Taxonomy" id="241478"/>
    <lineage>
        <taxon>Eukaryota</taxon>
        <taxon>Metazoa</taxon>
        <taxon>Ecdysozoa</taxon>
        <taxon>Nematoda</taxon>
        <taxon>Enoplea</taxon>
        <taxon>Dorylaimia</taxon>
        <taxon>Dioctophymatida</taxon>
        <taxon>Dioctophymatoidea</taxon>
        <taxon>Soboliphymatidae</taxon>
        <taxon>Soboliphyme</taxon>
    </lineage>
</organism>
<reference evidence="2 3" key="2">
    <citation type="submission" date="2018-11" db="EMBL/GenBank/DDBJ databases">
        <authorList>
            <consortium name="Pathogen Informatics"/>
        </authorList>
    </citation>
    <scope>NUCLEOTIDE SEQUENCE [LARGE SCALE GENOMIC DNA]</scope>
</reference>
<dbReference type="Proteomes" id="UP000270296">
    <property type="component" value="Unassembled WGS sequence"/>
</dbReference>